<evidence type="ECO:0000256" key="6">
    <source>
        <dbReference type="ARBA" id="ARBA00048336"/>
    </source>
</evidence>
<proteinExistence type="predicted"/>
<comment type="subcellular location">
    <subcellularLocation>
        <location evidence="1">Nucleus</location>
    </subcellularLocation>
</comment>
<dbReference type="Gene3D" id="3.40.50.1000">
    <property type="entry name" value="HAD superfamily/HAD-like"/>
    <property type="match status" value="1"/>
</dbReference>
<evidence type="ECO:0000256" key="1">
    <source>
        <dbReference type="ARBA" id="ARBA00004123"/>
    </source>
</evidence>
<dbReference type="SUPFAM" id="SSF56784">
    <property type="entry name" value="HAD-like"/>
    <property type="match status" value="1"/>
</dbReference>
<dbReference type="Pfam" id="PF03031">
    <property type="entry name" value="NIF"/>
    <property type="match status" value="1"/>
</dbReference>
<name>A0A0Q3GKW7_BRADI</name>
<keyword evidence="11" id="KW-1185">Reference proteome</keyword>
<dbReference type="STRING" id="15368.A0A0Q3GKW7"/>
<evidence type="ECO:0000313" key="9">
    <source>
        <dbReference type="EMBL" id="KQJ81442.2"/>
    </source>
</evidence>
<dbReference type="Gramene" id="KQJ81442">
    <property type="protein sequence ID" value="KQJ81442"/>
    <property type="gene ID" value="BRADI_5g00740v3"/>
</dbReference>
<dbReference type="SMART" id="SM00577">
    <property type="entry name" value="CPDc"/>
    <property type="match status" value="1"/>
</dbReference>
<dbReference type="InterPro" id="IPR036412">
    <property type="entry name" value="HAD-like_sf"/>
</dbReference>
<keyword evidence="4" id="KW-0539">Nucleus</keyword>
<dbReference type="InterPro" id="IPR023214">
    <property type="entry name" value="HAD_sf"/>
</dbReference>
<evidence type="ECO:0000256" key="4">
    <source>
        <dbReference type="ARBA" id="ARBA00023242"/>
    </source>
</evidence>
<dbReference type="RefSeq" id="XP_014751277.2">
    <property type="nucleotide sequence ID" value="XM_014895791.2"/>
</dbReference>
<evidence type="ECO:0000313" key="11">
    <source>
        <dbReference type="Proteomes" id="UP000008810"/>
    </source>
</evidence>
<evidence type="ECO:0000256" key="2">
    <source>
        <dbReference type="ARBA" id="ARBA00013081"/>
    </source>
</evidence>
<accession>A0A0Q3GKW7</accession>
<reference evidence="9 10" key="1">
    <citation type="journal article" date="2010" name="Nature">
        <title>Genome sequencing and analysis of the model grass Brachypodium distachyon.</title>
        <authorList>
            <consortium name="International Brachypodium Initiative"/>
        </authorList>
    </citation>
    <scope>NUCLEOTIDE SEQUENCE [LARGE SCALE GENOMIC DNA]</scope>
    <source>
        <strain evidence="9">Bd21</strain>
        <strain evidence="10">cv. Bd21</strain>
    </source>
</reference>
<dbReference type="PROSITE" id="PS50969">
    <property type="entry name" value="FCP1"/>
    <property type="match status" value="1"/>
</dbReference>
<gene>
    <name evidence="10" type="primary">LOC104585249</name>
    <name evidence="9" type="ORF">BRADI_5g00740v3</name>
</gene>
<dbReference type="GO" id="GO:0005634">
    <property type="term" value="C:nucleus"/>
    <property type="evidence" value="ECO:0007669"/>
    <property type="project" value="UniProtKB-SubCell"/>
</dbReference>
<keyword evidence="3" id="KW-0378">Hydrolase</keyword>
<organism evidence="9">
    <name type="scientific">Brachypodium distachyon</name>
    <name type="common">Purple false brome</name>
    <name type="synonym">Trachynia distachya</name>
    <dbReference type="NCBI Taxonomy" id="15368"/>
    <lineage>
        <taxon>Eukaryota</taxon>
        <taxon>Viridiplantae</taxon>
        <taxon>Streptophyta</taxon>
        <taxon>Embryophyta</taxon>
        <taxon>Tracheophyta</taxon>
        <taxon>Spermatophyta</taxon>
        <taxon>Magnoliopsida</taxon>
        <taxon>Liliopsida</taxon>
        <taxon>Poales</taxon>
        <taxon>Poaceae</taxon>
        <taxon>BOP clade</taxon>
        <taxon>Pooideae</taxon>
        <taxon>Stipodae</taxon>
        <taxon>Brachypodieae</taxon>
        <taxon>Brachypodium</taxon>
    </lineage>
</organism>
<feature type="domain" description="FCP1 homology" evidence="8">
    <location>
        <begin position="146"/>
        <end position="398"/>
    </location>
</feature>
<dbReference type="EMBL" id="CM000884">
    <property type="protein sequence ID" value="KQJ81442.2"/>
    <property type="molecule type" value="Genomic_DNA"/>
</dbReference>
<evidence type="ECO:0000313" key="10">
    <source>
        <dbReference type="EnsemblPlants" id="KQJ81442"/>
    </source>
</evidence>
<protein>
    <recommendedName>
        <fullName evidence="2">protein-serine/threonine phosphatase</fullName>
        <ecNumber evidence="2">3.1.3.16</ecNumber>
    </recommendedName>
</protein>
<dbReference type="PANTHER" id="PTHR23081:SF24">
    <property type="entry name" value="RNA POLYMERASE II C-TERMINAL DOMAIN PHOSPHATASE-LIKE 2"/>
    <property type="match status" value="1"/>
</dbReference>
<feature type="region of interest" description="Disordered" evidence="7">
    <location>
        <begin position="449"/>
        <end position="474"/>
    </location>
</feature>
<dbReference type="EnsemblPlants" id="KQJ81442">
    <property type="protein sequence ID" value="KQJ81442"/>
    <property type="gene ID" value="BRADI_5g00740v3"/>
</dbReference>
<evidence type="ECO:0000256" key="3">
    <source>
        <dbReference type="ARBA" id="ARBA00022801"/>
    </source>
</evidence>
<comment type="catalytic activity">
    <reaction evidence="5">
        <text>O-phospho-L-seryl-[protein] + H2O = L-seryl-[protein] + phosphate</text>
        <dbReference type="Rhea" id="RHEA:20629"/>
        <dbReference type="Rhea" id="RHEA-COMP:9863"/>
        <dbReference type="Rhea" id="RHEA-COMP:11604"/>
        <dbReference type="ChEBI" id="CHEBI:15377"/>
        <dbReference type="ChEBI" id="CHEBI:29999"/>
        <dbReference type="ChEBI" id="CHEBI:43474"/>
        <dbReference type="ChEBI" id="CHEBI:83421"/>
        <dbReference type="EC" id="3.1.3.16"/>
    </reaction>
</comment>
<dbReference type="Proteomes" id="UP000008810">
    <property type="component" value="Chromosome 5"/>
</dbReference>
<dbReference type="GeneID" id="104585249"/>
<reference evidence="10" key="3">
    <citation type="submission" date="2018-08" db="UniProtKB">
        <authorList>
            <consortium name="EnsemblPlants"/>
        </authorList>
    </citation>
    <scope>IDENTIFICATION</scope>
    <source>
        <strain evidence="10">cv. Bd21</strain>
    </source>
</reference>
<comment type="catalytic activity">
    <reaction evidence="6">
        <text>O-phospho-L-threonyl-[protein] + H2O = L-threonyl-[protein] + phosphate</text>
        <dbReference type="Rhea" id="RHEA:47004"/>
        <dbReference type="Rhea" id="RHEA-COMP:11060"/>
        <dbReference type="Rhea" id="RHEA-COMP:11605"/>
        <dbReference type="ChEBI" id="CHEBI:15377"/>
        <dbReference type="ChEBI" id="CHEBI:30013"/>
        <dbReference type="ChEBI" id="CHEBI:43474"/>
        <dbReference type="ChEBI" id="CHEBI:61977"/>
        <dbReference type="EC" id="3.1.3.16"/>
    </reaction>
</comment>
<dbReference type="InterPro" id="IPR004274">
    <property type="entry name" value="FCP1_dom"/>
</dbReference>
<dbReference type="InterPro" id="IPR039189">
    <property type="entry name" value="Fcp1"/>
</dbReference>
<sequence>MASTTPSPAGTAVQPSSLPLFEGDAFLGEVEVVAPENYHPFPSWTEIRVTGRSPPSQTCPPVAVLQMISPESMMICKLRPKQQPRSALHALHSACLNQRMTAVVDVARGKEELHLVAMKSCKNATPCGFWCWSVPRGLYAANLRMLDGRRLAVVLDLDETLVASNNMSTFEHRMDKLKGWLLECNVNDASNMKAISDELCRTSNDMDLLVDFADKGAIVIDNQEVISRGEEVRLRAPAGHIKGIRPVIRDVPSRNNVVLTCINPQVPETSVFVNIRPGWDDLRTYLSGIEHLFEVYVCTMGGIDYAHEVWRLLDPEAGLISPEEISQRIISAKSDSKKSLQRVFQESLCHPIMAVVIDDRSEVWDDKDKQRVIEIRAYNPSACPEDKAVNGLSVLENLRRALSDLHENFFREFDENLIKKGDVEVMYENEALDLLYPPSNMFHYSPWKKGNNIAQPSDAPAPEDTSGAQVKRGA</sequence>
<evidence type="ECO:0000256" key="7">
    <source>
        <dbReference type="SAM" id="MobiDB-lite"/>
    </source>
</evidence>
<dbReference type="OrthoDB" id="10249888at2759"/>
<dbReference type="PANTHER" id="PTHR23081">
    <property type="entry name" value="RNA POLYMERASE II CTD PHOSPHATASE"/>
    <property type="match status" value="1"/>
</dbReference>
<evidence type="ECO:0000259" key="8">
    <source>
        <dbReference type="PROSITE" id="PS50969"/>
    </source>
</evidence>
<dbReference type="ExpressionAtlas" id="A0A0Q3GKW7">
    <property type="expression patterns" value="baseline"/>
</dbReference>
<dbReference type="EC" id="3.1.3.16" evidence="2"/>
<dbReference type="GO" id="GO:0008420">
    <property type="term" value="F:RNA polymerase II CTD heptapeptide repeat phosphatase activity"/>
    <property type="evidence" value="ECO:0000318"/>
    <property type="project" value="GO_Central"/>
</dbReference>
<evidence type="ECO:0000256" key="5">
    <source>
        <dbReference type="ARBA" id="ARBA00047761"/>
    </source>
</evidence>
<dbReference type="AlphaFoldDB" id="A0A0Q3GKW7"/>
<reference evidence="9" key="2">
    <citation type="submission" date="2017-06" db="EMBL/GenBank/DDBJ databases">
        <title>WGS assembly of Brachypodium distachyon.</title>
        <authorList>
            <consortium name="The International Brachypodium Initiative"/>
            <person name="Lucas S."/>
            <person name="Harmon-Smith M."/>
            <person name="Lail K."/>
            <person name="Tice H."/>
            <person name="Grimwood J."/>
            <person name="Bruce D."/>
            <person name="Barry K."/>
            <person name="Shu S."/>
            <person name="Lindquist E."/>
            <person name="Wang M."/>
            <person name="Pitluck S."/>
            <person name="Vogel J.P."/>
            <person name="Garvin D.F."/>
            <person name="Mockler T.C."/>
            <person name="Schmutz J."/>
            <person name="Rokhsar D."/>
            <person name="Bevan M.W."/>
        </authorList>
    </citation>
    <scope>NUCLEOTIDE SEQUENCE</scope>
    <source>
        <strain evidence="9">Bd21</strain>
    </source>
</reference>